<evidence type="ECO:0000256" key="1">
    <source>
        <dbReference type="ARBA" id="ARBA00022679"/>
    </source>
</evidence>
<evidence type="ECO:0000256" key="4">
    <source>
        <dbReference type="ARBA" id="ARBA00022759"/>
    </source>
</evidence>
<keyword evidence="5" id="KW-0378">Hydrolase</keyword>
<evidence type="ECO:0000256" key="6">
    <source>
        <dbReference type="ARBA" id="ARBA00022918"/>
    </source>
</evidence>
<sequence>MAFQQIKYLLSQTPTLAYYEPNMRVSVSEDASSKGLGSCLMQEKYGQRELVGYTSCTLSDTEKWYLQIEKESLALTWCTDRFHQYILGLEVTLETDHKPIIQNLQTKHIDYLTPRLQRFCLQLMRYTYSVQCVPGKQLDVVDCLSQSPLEERIQEDKHSIQSLAQTYDFQVVTSSSHYSQSNGCVEVAVKVTKSLLKKNEDISMGLLSYRTTPLGSGFSPVEMLMDRRLRSILPLLPSVLEEVVRPWLAQNIEHLQNENKCLIITEDTEFVIYWTYR</sequence>
<protein>
    <recommendedName>
        <fullName evidence="7">Reverse transcriptase RNase H-like domain-containing protein</fullName>
    </recommendedName>
</protein>
<dbReference type="InterPro" id="IPR050951">
    <property type="entry name" value="Retrovirus_Pol_polyprotein"/>
</dbReference>
<evidence type="ECO:0000256" key="5">
    <source>
        <dbReference type="ARBA" id="ARBA00022801"/>
    </source>
</evidence>
<dbReference type="PANTHER" id="PTHR37984">
    <property type="entry name" value="PROTEIN CBG26694"/>
    <property type="match status" value="1"/>
</dbReference>
<reference evidence="8 9" key="1">
    <citation type="submission" date="2023-02" db="EMBL/GenBank/DDBJ databases">
        <title>LHISI_Scaffold_Assembly.</title>
        <authorList>
            <person name="Stuart O.P."/>
            <person name="Cleave R."/>
            <person name="Magrath M.J.L."/>
            <person name="Mikheyev A.S."/>
        </authorList>
    </citation>
    <scope>NUCLEOTIDE SEQUENCE [LARGE SCALE GENOMIC DNA]</scope>
    <source>
        <strain evidence="8">Daus_M_001</strain>
        <tissue evidence="8">Leg muscle</tissue>
    </source>
</reference>
<evidence type="ECO:0000256" key="2">
    <source>
        <dbReference type="ARBA" id="ARBA00022695"/>
    </source>
</evidence>
<gene>
    <name evidence="8" type="ORF">PR048_000953</name>
</gene>
<dbReference type="InterPro" id="IPR043502">
    <property type="entry name" value="DNA/RNA_pol_sf"/>
</dbReference>
<evidence type="ECO:0000256" key="3">
    <source>
        <dbReference type="ARBA" id="ARBA00022722"/>
    </source>
</evidence>
<feature type="domain" description="Reverse transcriptase RNase H-like" evidence="7">
    <location>
        <begin position="22"/>
        <end position="126"/>
    </location>
</feature>
<dbReference type="Proteomes" id="UP001159363">
    <property type="component" value="Chromosome 1"/>
</dbReference>
<keyword evidence="3" id="KW-0540">Nuclease</keyword>
<organism evidence="8 9">
    <name type="scientific">Dryococelus australis</name>
    <dbReference type="NCBI Taxonomy" id="614101"/>
    <lineage>
        <taxon>Eukaryota</taxon>
        <taxon>Metazoa</taxon>
        <taxon>Ecdysozoa</taxon>
        <taxon>Arthropoda</taxon>
        <taxon>Hexapoda</taxon>
        <taxon>Insecta</taxon>
        <taxon>Pterygota</taxon>
        <taxon>Neoptera</taxon>
        <taxon>Polyneoptera</taxon>
        <taxon>Phasmatodea</taxon>
        <taxon>Verophasmatodea</taxon>
        <taxon>Anareolatae</taxon>
        <taxon>Phasmatidae</taxon>
        <taxon>Eurycanthinae</taxon>
        <taxon>Dryococelus</taxon>
    </lineage>
</organism>
<evidence type="ECO:0000313" key="8">
    <source>
        <dbReference type="EMBL" id="KAJ8895617.1"/>
    </source>
</evidence>
<keyword evidence="6" id="KW-0695">RNA-directed DNA polymerase</keyword>
<dbReference type="EMBL" id="JARBHB010000001">
    <property type="protein sequence ID" value="KAJ8895617.1"/>
    <property type="molecule type" value="Genomic_DNA"/>
</dbReference>
<keyword evidence="4" id="KW-0255">Endonuclease</keyword>
<dbReference type="Gene3D" id="3.30.420.10">
    <property type="entry name" value="Ribonuclease H-like superfamily/Ribonuclease H"/>
    <property type="match status" value="1"/>
</dbReference>
<keyword evidence="9" id="KW-1185">Reference proteome</keyword>
<accession>A0ABQ9IG29</accession>
<dbReference type="CDD" id="cd09274">
    <property type="entry name" value="RNase_HI_RT_Ty3"/>
    <property type="match status" value="1"/>
</dbReference>
<evidence type="ECO:0000313" key="9">
    <source>
        <dbReference type="Proteomes" id="UP001159363"/>
    </source>
</evidence>
<dbReference type="InterPro" id="IPR041373">
    <property type="entry name" value="RT_RNaseH"/>
</dbReference>
<evidence type="ECO:0000259" key="7">
    <source>
        <dbReference type="Pfam" id="PF17917"/>
    </source>
</evidence>
<name>A0ABQ9IG29_9NEOP</name>
<keyword evidence="1" id="KW-0808">Transferase</keyword>
<keyword evidence="2" id="KW-0548">Nucleotidyltransferase</keyword>
<dbReference type="InterPro" id="IPR036397">
    <property type="entry name" value="RNaseH_sf"/>
</dbReference>
<proteinExistence type="predicted"/>
<dbReference type="Pfam" id="PF17917">
    <property type="entry name" value="RT_RNaseH"/>
    <property type="match status" value="1"/>
</dbReference>
<dbReference type="PANTHER" id="PTHR37984:SF9">
    <property type="entry name" value="INTEGRASE CATALYTIC DOMAIN-CONTAINING PROTEIN"/>
    <property type="match status" value="1"/>
</dbReference>
<dbReference type="SUPFAM" id="SSF56672">
    <property type="entry name" value="DNA/RNA polymerases"/>
    <property type="match status" value="1"/>
</dbReference>
<comment type="caution">
    <text evidence="8">The sequence shown here is derived from an EMBL/GenBank/DDBJ whole genome shotgun (WGS) entry which is preliminary data.</text>
</comment>